<dbReference type="GO" id="GO:0030151">
    <property type="term" value="F:molybdenum ion binding"/>
    <property type="evidence" value="ECO:0007669"/>
    <property type="project" value="InterPro"/>
</dbReference>
<feature type="region of interest" description="Disordered" evidence="1">
    <location>
        <begin position="1"/>
        <end position="22"/>
    </location>
</feature>
<accession>W7J5F4</accession>
<organism evidence="3 4">
    <name type="scientific">Actinokineospora spheciospongiae</name>
    <dbReference type="NCBI Taxonomy" id="909613"/>
    <lineage>
        <taxon>Bacteria</taxon>
        <taxon>Bacillati</taxon>
        <taxon>Actinomycetota</taxon>
        <taxon>Actinomycetes</taxon>
        <taxon>Pseudonocardiales</taxon>
        <taxon>Pseudonocardiaceae</taxon>
        <taxon>Actinokineospora</taxon>
    </lineage>
</organism>
<dbReference type="SUPFAM" id="SSF141673">
    <property type="entry name" value="MOSC N-terminal domain-like"/>
    <property type="match status" value="1"/>
</dbReference>
<feature type="domain" description="MOSC" evidence="2">
    <location>
        <begin position="177"/>
        <end position="320"/>
    </location>
</feature>
<dbReference type="GO" id="GO:0003824">
    <property type="term" value="F:catalytic activity"/>
    <property type="evidence" value="ECO:0007669"/>
    <property type="project" value="InterPro"/>
</dbReference>
<dbReference type="PANTHER" id="PTHR14237:SF19">
    <property type="entry name" value="MITOCHONDRIAL AMIDOXIME REDUCING COMPONENT 1"/>
    <property type="match status" value="1"/>
</dbReference>
<dbReference type="SUPFAM" id="SSF50800">
    <property type="entry name" value="PK beta-barrel domain-like"/>
    <property type="match status" value="1"/>
</dbReference>
<dbReference type="InterPro" id="IPR005302">
    <property type="entry name" value="MoCF_Sase_C"/>
</dbReference>
<dbReference type="GO" id="GO:0030170">
    <property type="term" value="F:pyridoxal phosphate binding"/>
    <property type="evidence" value="ECO:0007669"/>
    <property type="project" value="InterPro"/>
</dbReference>
<proteinExistence type="predicted"/>
<dbReference type="EMBL" id="AYXG01000016">
    <property type="protein sequence ID" value="EWC64272.1"/>
    <property type="molecule type" value="Genomic_DNA"/>
</dbReference>
<dbReference type="eggNOG" id="COG3217">
    <property type="taxonomic scope" value="Bacteria"/>
</dbReference>
<dbReference type="PANTHER" id="PTHR14237">
    <property type="entry name" value="MOLYBDOPTERIN COFACTOR SULFURASE MOSC"/>
    <property type="match status" value="1"/>
</dbReference>
<evidence type="ECO:0000313" key="3">
    <source>
        <dbReference type="EMBL" id="EWC64272.1"/>
    </source>
</evidence>
<dbReference type="STRING" id="909613.UO65_0395"/>
<evidence type="ECO:0000259" key="2">
    <source>
        <dbReference type="PROSITE" id="PS51340"/>
    </source>
</evidence>
<dbReference type="PROSITE" id="PS51340">
    <property type="entry name" value="MOSC"/>
    <property type="match status" value="1"/>
</dbReference>
<comment type="caution">
    <text evidence="3">The sequence shown here is derived from an EMBL/GenBank/DDBJ whole genome shotgun (WGS) entry which is preliminary data.</text>
</comment>
<gene>
    <name evidence="3" type="ORF">UO65_0395</name>
</gene>
<name>W7J5F4_9PSEU</name>
<dbReference type="Pfam" id="PF03473">
    <property type="entry name" value="MOSC"/>
    <property type="match status" value="1"/>
</dbReference>
<protein>
    <submittedName>
        <fullName evidence="3">Flavodoxin reductases (Ferredoxin-NADPH reductases) family 1</fullName>
    </submittedName>
</protein>
<dbReference type="AlphaFoldDB" id="W7J5F4"/>
<keyword evidence="4" id="KW-1185">Reference proteome</keyword>
<dbReference type="InterPro" id="IPR011037">
    <property type="entry name" value="Pyrv_Knase-like_insert_dom_sf"/>
</dbReference>
<dbReference type="PATRIC" id="fig|909613.9.peg.408"/>
<dbReference type="InterPro" id="IPR005303">
    <property type="entry name" value="MOCOS_middle"/>
</dbReference>
<dbReference type="Proteomes" id="UP000019277">
    <property type="component" value="Unassembled WGS sequence"/>
</dbReference>
<evidence type="ECO:0000313" key="4">
    <source>
        <dbReference type="Proteomes" id="UP000019277"/>
    </source>
</evidence>
<sequence length="326" mass="33669">MGGTGGSVAGSGMGCPGSGSPGSGTGGVGTGFGVGCDMGLGYPVATVRTLHPRSDRYSPPVLTVAGLNTFPVKGCAPVPLTRARVGAAGLEHDRAWMVTDPDGTFRSQRRDPRLALVHPRVADDVLILSAPDAPVIEVEVDDHAPARPVTLFGEPFRGIDQGDPAADWLTRVLGRPSRLVRVPPDHDRAPTGLTPGTSGYADSSAVHLLGLASHAELNRRLTTPVPLDRFRANVLVAGGPPHAEDDLRAITVGGVALGYTKPAIRCAVTTVDQATAARTGPEPLRTLATYRRTPEGVAFGVKFAVTTPGWIEVGDEVTGAGPPSAR</sequence>
<dbReference type="Pfam" id="PF03476">
    <property type="entry name" value="MOSC_N"/>
    <property type="match status" value="1"/>
</dbReference>
<evidence type="ECO:0000256" key="1">
    <source>
        <dbReference type="SAM" id="MobiDB-lite"/>
    </source>
</evidence>
<reference evidence="3 4" key="1">
    <citation type="journal article" date="2014" name="Genome Announc.">
        <title>Draft Genome Sequence of the Antitrypanosomally Active Sponge-Associated Bacterium Actinokineospora sp. Strain EG49.</title>
        <authorList>
            <person name="Harjes J."/>
            <person name="Ryu T."/>
            <person name="Abdelmohsen U.R."/>
            <person name="Moitinho-Silva L."/>
            <person name="Horn H."/>
            <person name="Ravasi T."/>
            <person name="Hentschel U."/>
        </authorList>
    </citation>
    <scope>NUCLEOTIDE SEQUENCE [LARGE SCALE GENOMIC DNA]</scope>
    <source>
        <strain evidence="3 4">EG49</strain>
    </source>
</reference>